<evidence type="ECO:0000256" key="2">
    <source>
        <dbReference type="ARBA" id="ARBA00022729"/>
    </source>
</evidence>
<dbReference type="InterPro" id="IPR007110">
    <property type="entry name" value="Ig-like_dom"/>
</dbReference>
<keyword evidence="5" id="KW-1015">Disulfide bond</keyword>
<keyword evidence="4" id="KW-0472">Membrane</keyword>
<dbReference type="InterPro" id="IPR003599">
    <property type="entry name" value="Ig_sub"/>
</dbReference>
<feature type="signal peptide" evidence="7">
    <location>
        <begin position="1"/>
        <end position="24"/>
    </location>
</feature>
<name>A0A9W7WQC0_TRIRA</name>
<comment type="caution">
    <text evidence="9">The sequence shown here is derived from an EMBL/GenBank/DDBJ whole genome shotgun (WGS) entry which is preliminary data.</text>
</comment>
<evidence type="ECO:0000259" key="8">
    <source>
        <dbReference type="PROSITE" id="PS50835"/>
    </source>
</evidence>
<dbReference type="InterPro" id="IPR036179">
    <property type="entry name" value="Ig-like_dom_sf"/>
</dbReference>
<keyword evidence="2 7" id="KW-0732">Signal</keyword>
<keyword evidence="9" id="KW-0675">Receptor</keyword>
<dbReference type="PROSITE" id="PS50835">
    <property type="entry name" value="IG_LIKE"/>
    <property type="match status" value="1"/>
</dbReference>
<evidence type="ECO:0000256" key="5">
    <source>
        <dbReference type="ARBA" id="ARBA00023157"/>
    </source>
</evidence>
<dbReference type="PANTHER" id="PTHR23277:SF108">
    <property type="entry name" value="FASCICLIN-3"/>
    <property type="match status" value="1"/>
</dbReference>
<dbReference type="SUPFAM" id="SSF48726">
    <property type="entry name" value="Immunoglobulin"/>
    <property type="match status" value="1"/>
</dbReference>
<feature type="domain" description="Ig-like" evidence="8">
    <location>
        <begin position="30"/>
        <end position="143"/>
    </location>
</feature>
<evidence type="ECO:0000256" key="4">
    <source>
        <dbReference type="ARBA" id="ARBA00023136"/>
    </source>
</evidence>
<evidence type="ECO:0000256" key="6">
    <source>
        <dbReference type="ARBA" id="ARBA00023180"/>
    </source>
</evidence>
<keyword evidence="10" id="KW-1185">Reference proteome</keyword>
<evidence type="ECO:0000256" key="7">
    <source>
        <dbReference type="SAM" id="SignalP"/>
    </source>
</evidence>
<reference evidence="9" key="1">
    <citation type="submission" date="2021-02" db="EMBL/GenBank/DDBJ databases">
        <title>Comparative genomics reveals that relaxation of natural selection precedes convergent phenotypic evolution of cavefish.</title>
        <authorList>
            <person name="Peng Z."/>
        </authorList>
    </citation>
    <scope>NUCLEOTIDE SEQUENCE</scope>
    <source>
        <tissue evidence="9">Muscle</tissue>
    </source>
</reference>
<dbReference type="InterPro" id="IPR013783">
    <property type="entry name" value="Ig-like_fold"/>
</dbReference>
<evidence type="ECO:0000313" key="9">
    <source>
        <dbReference type="EMBL" id="KAI7806520.1"/>
    </source>
</evidence>
<dbReference type="GO" id="GO:0005912">
    <property type="term" value="C:adherens junction"/>
    <property type="evidence" value="ECO:0007669"/>
    <property type="project" value="TreeGrafter"/>
</dbReference>
<dbReference type="Pfam" id="PF07686">
    <property type="entry name" value="V-set"/>
    <property type="match status" value="1"/>
</dbReference>
<comment type="subcellular location">
    <subcellularLocation>
        <location evidence="1">Membrane</location>
    </subcellularLocation>
</comment>
<evidence type="ECO:0000313" key="10">
    <source>
        <dbReference type="Proteomes" id="UP001059041"/>
    </source>
</evidence>
<dbReference type="EMBL" id="JAFHDT010000008">
    <property type="protein sequence ID" value="KAI7806520.1"/>
    <property type="molecule type" value="Genomic_DNA"/>
</dbReference>
<dbReference type="PANTHER" id="PTHR23277">
    <property type="entry name" value="NECTIN-RELATED"/>
    <property type="match status" value="1"/>
</dbReference>
<dbReference type="Proteomes" id="UP001059041">
    <property type="component" value="Linkage Group LG8"/>
</dbReference>
<proteinExistence type="predicted"/>
<gene>
    <name evidence="9" type="ORF">IRJ41_007406</name>
</gene>
<evidence type="ECO:0000256" key="1">
    <source>
        <dbReference type="ARBA" id="ARBA00004370"/>
    </source>
</evidence>
<feature type="chain" id="PRO_5040945807" evidence="7">
    <location>
        <begin position="25"/>
        <end position="197"/>
    </location>
</feature>
<dbReference type="GO" id="GO:0016020">
    <property type="term" value="C:membrane"/>
    <property type="evidence" value="ECO:0007669"/>
    <property type="project" value="UniProtKB-SubCell"/>
</dbReference>
<sequence>MMDANSKLIFLLLSCTTFFAVLRGQRVDTDGEVIGYQNHNVTLPCHYILGKTEDNLIQVQWTWQNHSHKHDPIVIIINHQEYGTSVYKTSLKERVSFIERPKLTPDGSIIIKDVKITDQGVYSCVYTTYPSGTKTGVTTLKVKEGMAQNPGDLQQEEVMELMEDSEYTMVTFSAWSGVLKKAPVSWHLMYTQQSVDL</sequence>
<evidence type="ECO:0000256" key="3">
    <source>
        <dbReference type="ARBA" id="ARBA00022737"/>
    </source>
</evidence>
<keyword evidence="3" id="KW-0677">Repeat</keyword>
<dbReference type="InterPro" id="IPR013106">
    <property type="entry name" value="Ig_V-set"/>
</dbReference>
<organism evidence="9 10">
    <name type="scientific">Triplophysa rosa</name>
    <name type="common">Cave loach</name>
    <dbReference type="NCBI Taxonomy" id="992332"/>
    <lineage>
        <taxon>Eukaryota</taxon>
        <taxon>Metazoa</taxon>
        <taxon>Chordata</taxon>
        <taxon>Craniata</taxon>
        <taxon>Vertebrata</taxon>
        <taxon>Euteleostomi</taxon>
        <taxon>Actinopterygii</taxon>
        <taxon>Neopterygii</taxon>
        <taxon>Teleostei</taxon>
        <taxon>Ostariophysi</taxon>
        <taxon>Cypriniformes</taxon>
        <taxon>Nemacheilidae</taxon>
        <taxon>Triplophysa</taxon>
    </lineage>
</organism>
<dbReference type="SMART" id="SM00409">
    <property type="entry name" value="IG"/>
    <property type="match status" value="1"/>
</dbReference>
<dbReference type="AlphaFoldDB" id="A0A9W7WQC0"/>
<dbReference type="InterPro" id="IPR051427">
    <property type="entry name" value="Nectin/Nectin-like"/>
</dbReference>
<accession>A0A9W7WQC0</accession>
<keyword evidence="6" id="KW-0325">Glycoprotein</keyword>
<protein>
    <submittedName>
        <fullName evidence="9">Poliovirus receptor-related protein 3-like</fullName>
    </submittedName>
</protein>
<dbReference type="GO" id="GO:0007157">
    <property type="term" value="P:heterophilic cell-cell adhesion via plasma membrane cell adhesion molecules"/>
    <property type="evidence" value="ECO:0007669"/>
    <property type="project" value="TreeGrafter"/>
</dbReference>
<dbReference type="Gene3D" id="2.60.40.10">
    <property type="entry name" value="Immunoglobulins"/>
    <property type="match status" value="1"/>
</dbReference>
<dbReference type="GO" id="GO:0007156">
    <property type="term" value="P:homophilic cell adhesion via plasma membrane adhesion molecules"/>
    <property type="evidence" value="ECO:0007669"/>
    <property type="project" value="TreeGrafter"/>
</dbReference>